<protein>
    <submittedName>
        <fullName evidence="2">Uncharacterized protein</fullName>
    </submittedName>
</protein>
<dbReference type="AlphaFoldDB" id="A0ABD5QB63"/>
<comment type="caution">
    <text evidence="2">The sequence shown here is derived from an EMBL/GenBank/DDBJ whole genome shotgun (WGS) entry which is preliminary data.</text>
</comment>
<keyword evidence="3" id="KW-1185">Reference proteome</keyword>
<gene>
    <name evidence="2" type="ORF">ACFPFO_03270</name>
</gene>
<feature type="transmembrane region" description="Helical" evidence="1">
    <location>
        <begin position="12"/>
        <end position="33"/>
    </location>
</feature>
<dbReference type="RefSeq" id="WP_224829548.1">
    <property type="nucleotide sequence ID" value="NZ_JAIVEF010000021.1"/>
</dbReference>
<organism evidence="2 3">
    <name type="scientific">Saliphagus infecundisoli</name>
    <dbReference type="NCBI Taxonomy" id="1849069"/>
    <lineage>
        <taxon>Archaea</taxon>
        <taxon>Methanobacteriati</taxon>
        <taxon>Methanobacteriota</taxon>
        <taxon>Stenosarchaea group</taxon>
        <taxon>Halobacteria</taxon>
        <taxon>Halobacteriales</taxon>
        <taxon>Natrialbaceae</taxon>
        <taxon>Saliphagus</taxon>
    </lineage>
</organism>
<dbReference type="EMBL" id="JBHSJG010000009">
    <property type="protein sequence ID" value="MFC4986807.1"/>
    <property type="molecule type" value="Genomic_DNA"/>
</dbReference>
<proteinExistence type="predicted"/>
<feature type="transmembrane region" description="Helical" evidence="1">
    <location>
        <begin position="45"/>
        <end position="64"/>
    </location>
</feature>
<reference evidence="2 3" key="1">
    <citation type="journal article" date="2019" name="Int. J. Syst. Evol. Microbiol.">
        <title>The Global Catalogue of Microorganisms (GCM) 10K type strain sequencing project: providing services to taxonomists for standard genome sequencing and annotation.</title>
        <authorList>
            <consortium name="The Broad Institute Genomics Platform"/>
            <consortium name="The Broad Institute Genome Sequencing Center for Infectious Disease"/>
            <person name="Wu L."/>
            <person name="Ma J."/>
        </authorList>
    </citation>
    <scope>NUCLEOTIDE SEQUENCE [LARGE SCALE GENOMIC DNA]</scope>
    <source>
        <strain evidence="2 3">CGMCC 1.15824</strain>
    </source>
</reference>
<evidence type="ECO:0000256" key="1">
    <source>
        <dbReference type="SAM" id="Phobius"/>
    </source>
</evidence>
<sequence length="308" mass="35258">MWGKEVDKRYWLLLLLSSIVLLGFPAVFIIAPLTQFSYLELTQAVAPAGSLIFAIILAFLYLNLGIAQERQTELIAKQTDIQDKQNEILERQVSLNRTQFEPDIEVLESSPILSNPDFGVENNLYTVKLANKGEGVANHLNLWCELLYYDGDSFILIDDIRLEMDGRPFNLRPALDSLVSPKQFESDQMRHYGGYLEPGETAEYQAEIGFLGFERGIPAETIIFTDVLQILRENTINNLDIHLWLVYKDHMGQNHFSKVESGHFDVYQTDNLEEAIGGPPGHFQLEDDRMVERIKKLNIEPANVHQRY</sequence>
<dbReference type="Proteomes" id="UP001595925">
    <property type="component" value="Unassembled WGS sequence"/>
</dbReference>
<keyword evidence="1" id="KW-1133">Transmembrane helix</keyword>
<keyword evidence="1" id="KW-0812">Transmembrane</keyword>
<name>A0ABD5QB63_9EURY</name>
<evidence type="ECO:0000313" key="3">
    <source>
        <dbReference type="Proteomes" id="UP001595925"/>
    </source>
</evidence>
<evidence type="ECO:0000313" key="2">
    <source>
        <dbReference type="EMBL" id="MFC4986807.1"/>
    </source>
</evidence>
<accession>A0ABD5QB63</accession>
<keyword evidence="1" id="KW-0472">Membrane</keyword>